<sequence>MVYTPNPGLPSGLSERWWSTWSPARKGASVMESLERDQGEEWIGSWDNVGLYEGNNKIQNYQSLSVNLTTHRLILIPDSNDDNFPSSSSNAIRIPCLQSHLSHVRQTEFYTGFIRSSPKITLFLGSVSLPTSKVQEGTGSSSVSRDTPPSDEGTSVNASGSRFGSGSTMGASMPGGQGEISSWTCRVCGYVNQNTGLNKSASKCALCGIPYRSQTFSQTSSNPPSRSLTPLSIPTPSSSTVMTPMTSTATTSSPLSGVGVGGQSSRNGNGNGNGNESSPSTAMAGQEHKNEEEIACPACTFLNSPFLRNCEICSTPLPPTRLNTTSRPRAETTRAAGSSTTTVAAAGAGSGVEGKMDIVRLSFRKGGSQEVYKRLKAVLGDKAWEKERGGGVVRLGTGERDSGGGRAAAGIDGILQSIDLNAKAQDEHMQSAFADLEALMLRAGEMVRLAQSLNNKLTQTQTTSSSSTGGGSGGRPSEEEATMIRTSLVQLGLAAPALTKEMVRDERRYREGLAKELGGLLTGSQGMGELKEGLMVGEKGRGVIGLDEVWGLWMRARGVALLAPSTLIDTLPFLPQHTSPSIQSLTLPSSLRVLHTPTYSTPVILYRTIDRLTPTVASIPSPSPPSDEQESETKEKSFSIFEFASIESLPVGLAQEFLEMMETYDSTSTSTSTSSTGGGGAGGGLVRDDQASQGEGGARWYRDIITSWPLSEINV</sequence>
<keyword evidence="2" id="KW-0479">Metal-binding</keyword>
<dbReference type="Proteomes" id="UP001388673">
    <property type="component" value="Unassembled WGS sequence"/>
</dbReference>
<dbReference type="Gene3D" id="6.10.140.260">
    <property type="match status" value="1"/>
</dbReference>
<dbReference type="SMART" id="SM00547">
    <property type="entry name" value="ZnF_RBZ"/>
    <property type="match status" value="2"/>
</dbReference>
<reference evidence="8 9" key="1">
    <citation type="journal article" date="2024" name="bioRxiv">
        <title>Comparative genomics of Cryptococcus and Kwoniella reveals pathogenesis evolution and contrasting karyotype dynamics via intercentromeric recombination or chromosome fusion.</title>
        <authorList>
            <person name="Coelho M.A."/>
            <person name="David-Palma M."/>
            <person name="Shea T."/>
            <person name="Bowers K."/>
            <person name="McGinley-Smith S."/>
            <person name="Mohammad A.W."/>
            <person name="Gnirke A."/>
            <person name="Yurkov A.M."/>
            <person name="Nowrousian M."/>
            <person name="Sun S."/>
            <person name="Cuomo C.A."/>
            <person name="Heitman J."/>
        </authorList>
    </citation>
    <scope>NUCLEOTIDE SEQUENCE [LARGE SCALE GENOMIC DNA]</scope>
    <source>
        <strain evidence="8 9">CBS 13917</strain>
    </source>
</reference>
<dbReference type="Gene3D" id="2.30.29.30">
    <property type="entry name" value="Pleckstrin-homology domain (PH domain)/Phosphotyrosine-binding domain (PTB)"/>
    <property type="match status" value="1"/>
</dbReference>
<comment type="caution">
    <text evidence="8">The sequence shown here is derived from an EMBL/GenBank/DDBJ whole genome shotgun (WGS) entry which is preliminary data.</text>
</comment>
<gene>
    <name evidence="8" type="ORF">IAR55_001587</name>
</gene>
<dbReference type="InterPro" id="IPR011993">
    <property type="entry name" value="PH-like_dom_sf"/>
</dbReference>
<evidence type="ECO:0000313" key="8">
    <source>
        <dbReference type="EMBL" id="KAK8864340.1"/>
    </source>
</evidence>
<evidence type="ECO:0000256" key="3">
    <source>
        <dbReference type="ARBA" id="ARBA00022771"/>
    </source>
</evidence>
<dbReference type="GO" id="GO:0008270">
    <property type="term" value="F:zinc ion binding"/>
    <property type="evidence" value="ECO:0007669"/>
    <property type="project" value="UniProtKB-KW"/>
</dbReference>
<feature type="region of interest" description="Disordered" evidence="6">
    <location>
        <begin position="316"/>
        <end position="342"/>
    </location>
</feature>
<dbReference type="GO" id="GO:0032266">
    <property type="term" value="F:phosphatidylinositol-3-phosphate binding"/>
    <property type="evidence" value="ECO:0007669"/>
    <property type="project" value="UniProtKB-UniRule"/>
</dbReference>
<keyword evidence="5" id="KW-0967">Endosome</keyword>
<dbReference type="KEGG" id="kne:92178846"/>
<keyword evidence="5" id="KW-0813">Transport</keyword>
<dbReference type="InterPro" id="IPR040608">
    <property type="entry name" value="Snf8/Vps36"/>
</dbReference>
<evidence type="ECO:0000313" key="9">
    <source>
        <dbReference type="Proteomes" id="UP001388673"/>
    </source>
</evidence>
<protein>
    <recommendedName>
        <fullName evidence="5">Vacuolar protein-sorting-associated protein 36</fullName>
    </recommendedName>
    <alternativeName>
        <fullName evidence="5">ESCRT-II complex subunit VPS36</fullName>
    </alternativeName>
</protein>
<dbReference type="GO" id="GO:0043130">
    <property type="term" value="F:ubiquitin binding"/>
    <property type="evidence" value="ECO:0007669"/>
    <property type="project" value="UniProtKB-UniRule"/>
</dbReference>
<dbReference type="InterPro" id="IPR037855">
    <property type="entry name" value="Vps36"/>
</dbReference>
<accession>A0AAW0Z2L3</accession>
<dbReference type="GO" id="GO:0000814">
    <property type="term" value="C:ESCRT II complex"/>
    <property type="evidence" value="ECO:0007669"/>
    <property type="project" value="UniProtKB-UniRule"/>
</dbReference>
<dbReference type="InterPro" id="IPR021648">
    <property type="entry name" value="GLUE_dom"/>
</dbReference>
<evidence type="ECO:0000256" key="5">
    <source>
        <dbReference type="RuleBase" id="RU367095"/>
    </source>
</evidence>
<comment type="subunit">
    <text evidence="5">Component of the endosomal sorting complex required for transport II (ESCRT-II).</text>
</comment>
<feature type="compositionally biased region" description="Low complexity" evidence="6">
    <location>
        <begin position="333"/>
        <end position="342"/>
    </location>
</feature>
<evidence type="ECO:0000256" key="6">
    <source>
        <dbReference type="SAM" id="MobiDB-lite"/>
    </source>
</evidence>
<feature type="region of interest" description="Disordered" evidence="6">
    <location>
        <begin position="456"/>
        <end position="479"/>
    </location>
</feature>
<dbReference type="PROSITE" id="PS51495">
    <property type="entry name" value="GLUE"/>
    <property type="match status" value="1"/>
</dbReference>
<dbReference type="SUPFAM" id="SSF50729">
    <property type="entry name" value="PH domain-like"/>
    <property type="match status" value="2"/>
</dbReference>
<name>A0AAW0Z2L3_9TREE</name>
<dbReference type="GO" id="GO:0043328">
    <property type="term" value="P:protein transport to vacuole involved in ubiquitin-dependent protein catabolic process via the multivesicular body sorting pathway"/>
    <property type="evidence" value="ECO:0007669"/>
    <property type="project" value="UniProtKB-UniRule"/>
</dbReference>
<organism evidence="8 9">
    <name type="scientific">Kwoniella newhampshirensis</name>
    <dbReference type="NCBI Taxonomy" id="1651941"/>
    <lineage>
        <taxon>Eukaryota</taxon>
        <taxon>Fungi</taxon>
        <taxon>Dikarya</taxon>
        <taxon>Basidiomycota</taxon>
        <taxon>Agaricomycotina</taxon>
        <taxon>Tremellomycetes</taxon>
        <taxon>Tremellales</taxon>
        <taxon>Cryptococcaceae</taxon>
        <taxon>Kwoniella</taxon>
    </lineage>
</organism>
<dbReference type="PANTHER" id="PTHR13128:SF12">
    <property type="entry name" value="VACUOLAR PROTEIN-SORTING-ASSOCIATED PROTEIN 36"/>
    <property type="match status" value="1"/>
</dbReference>
<keyword evidence="5" id="KW-0653">Protein transport</keyword>
<evidence type="ECO:0000256" key="1">
    <source>
        <dbReference type="ARBA" id="ARBA00009697"/>
    </source>
</evidence>
<feature type="compositionally biased region" description="Polar residues" evidence="6">
    <location>
        <begin position="133"/>
        <end position="170"/>
    </location>
</feature>
<feature type="compositionally biased region" description="Gly residues" evidence="6">
    <location>
        <begin position="676"/>
        <end position="685"/>
    </location>
</feature>
<feature type="region of interest" description="Disordered" evidence="6">
    <location>
        <begin position="664"/>
        <end position="696"/>
    </location>
</feature>
<evidence type="ECO:0000256" key="2">
    <source>
        <dbReference type="ARBA" id="ARBA00022723"/>
    </source>
</evidence>
<feature type="region of interest" description="Disordered" evidence="6">
    <location>
        <begin position="215"/>
        <end position="289"/>
    </location>
</feature>
<dbReference type="Pfam" id="PF04157">
    <property type="entry name" value="EAP30"/>
    <property type="match status" value="1"/>
</dbReference>
<proteinExistence type="inferred from homology"/>
<dbReference type="AlphaFoldDB" id="A0AAW0Z2L3"/>
<feature type="compositionally biased region" description="Low complexity" evidence="6">
    <location>
        <begin position="223"/>
        <end position="280"/>
    </location>
</feature>
<comment type="similarity">
    <text evidence="1 5">Belongs to the VPS36 family.</text>
</comment>
<evidence type="ECO:0000259" key="7">
    <source>
        <dbReference type="PROSITE" id="PS51495"/>
    </source>
</evidence>
<feature type="region of interest" description="Disordered" evidence="6">
    <location>
        <begin position="133"/>
        <end position="176"/>
    </location>
</feature>
<dbReference type="InterPro" id="IPR001876">
    <property type="entry name" value="Znf_RanBP2"/>
</dbReference>
<dbReference type="GO" id="GO:0031902">
    <property type="term" value="C:late endosome membrane"/>
    <property type="evidence" value="ECO:0007669"/>
    <property type="project" value="UniProtKB-UniRule"/>
</dbReference>
<dbReference type="Gene3D" id="1.10.10.10">
    <property type="entry name" value="Winged helix-like DNA-binding domain superfamily/Winged helix DNA-binding domain"/>
    <property type="match status" value="1"/>
</dbReference>
<dbReference type="Pfam" id="PF11605">
    <property type="entry name" value="Vps36_ESCRT-II"/>
    <property type="match status" value="1"/>
</dbReference>
<keyword evidence="3" id="KW-0863">Zinc-finger</keyword>
<dbReference type="GeneID" id="92178846"/>
<feature type="domain" description="GLUE N-terminal" evidence="7">
    <location>
        <begin position="24"/>
        <end position="391"/>
    </location>
</feature>
<dbReference type="RefSeq" id="XP_066804636.1">
    <property type="nucleotide sequence ID" value="XM_066944713.1"/>
</dbReference>
<comment type="subcellular location">
    <subcellularLocation>
        <location evidence="5">Cytoplasm</location>
    </subcellularLocation>
    <subcellularLocation>
        <location evidence="5">Endosome</location>
    </subcellularLocation>
</comment>
<dbReference type="EMBL" id="JBCAWK010000003">
    <property type="protein sequence ID" value="KAK8864340.1"/>
    <property type="molecule type" value="Genomic_DNA"/>
</dbReference>
<dbReference type="InterPro" id="IPR036388">
    <property type="entry name" value="WH-like_DNA-bd_sf"/>
</dbReference>
<keyword evidence="5" id="KW-0963">Cytoplasm</keyword>
<keyword evidence="4" id="KW-0862">Zinc</keyword>
<comment type="function">
    <text evidence="5">Component of the ESCRT-II complex (endosomal sorting complex required for transport II), which is required for multivesicular body (MVB) formation and sorting of endosomal cargo proteins into MVBs.</text>
</comment>
<evidence type="ECO:0000256" key="4">
    <source>
        <dbReference type="ARBA" id="ARBA00022833"/>
    </source>
</evidence>
<dbReference type="PANTHER" id="PTHR13128">
    <property type="entry name" value="VACUOLAR PROTEIN-SORTING-ASSOCIATED PROTEIN 36"/>
    <property type="match status" value="1"/>
</dbReference>
<feature type="compositionally biased region" description="Low complexity" evidence="6">
    <location>
        <begin position="458"/>
        <end position="467"/>
    </location>
</feature>
<keyword evidence="9" id="KW-1185">Reference proteome</keyword>
<dbReference type="Gene3D" id="2.30.30.380">
    <property type="entry name" value="Zn-finger domain of Sec23/24"/>
    <property type="match status" value="1"/>
</dbReference>
<feature type="compositionally biased region" description="Low complexity" evidence="6">
    <location>
        <begin position="666"/>
        <end position="675"/>
    </location>
</feature>